<dbReference type="AlphaFoldDB" id="A0AAD6YBQ0"/>
<keyword evidence="3" id="KW-1185">Reference proteome</keyword>
<protein>
    <submittedName>
        <fullName evidence="2">Uncharacterized protein</fullName>
    </submittedName>
</protein>
<proteinExistence type="predicted"/>
<evidence type="ECO:0000313" key="3">
    <source>
        <dbReference type="Proteomes" id="UP001219525"/>
    </source>
</evidence>
<reference evidence="2" key="1">
    <citation type="submission" date="2023-03" db="EMBL/GenBank/DDBJ databases">
        <title>Massive genome expansion in bonnet fungi (Mycena s.s.) driven by repeated elements and novel gene families across ecological guilds.</title>
        <authorList>
            <consortium name="Lawrence Berkeley National Laboratory"/>
            <person name="Harder C.B."/>
            <person name="Miyauchi S."/>
            <person name="Viragh M."/>
            <person name="Kuo A."/>
            <person name="Thoen E."/>
            <person name="Andreopoulos B."/>
            <person name="Lu D."/>
            <person name="Skrede I."/>
            <person name="Drula E."/>
            <person name="Henrissat B."/>
            <person name="Morin E."/>
            <person name="Kohler A."/>
            <person name="Barry K."/>
            <person name="LaButti K."/>
            <person name="Morin E."/>
            <person name="Salamov A."/>
            <person name="Lipzen A."/>
            <person name="Mereny Z."/>
            <person name="Hegedus B."/>
            <person name="Baldrian P."/>
            <person name="Stursova M."/>
            <person name="Weitz H."/>
            <person name="Taylor A."/>
            <person name="Grigoriev I.V."/>
            <person name="Nagy L.G."/>
            <person name="Martin F."/>
            <person name="Kauserud H."/>
        </authorList>
    </citation>
    <scope>NUCLEOTIDE SEQUENCE</scope>
    <source>
        <strain evidence="2">9144</strain>
    </source>
</reference>
<dbReference type="EMBL" id="JARJCW010000035">
    <property type="protein sequence ID" value="KAJ7207833.1"/>
    <property type="molecule type" value="Genomic_DNA"/>
</dbReference>
<gene>
    <name evidence="2" type="ORF">GGX14DRAFT_396045</name>
</gene>
<name>A0AAD6YBQ0_9AGAR</name>
<dbReference type="Proteomes" id="UP001219525">
    <property type="component" value="Unassembled WGS sequence"/>
</dbReference>
<evidence type="ECO:0000313" key="2">
    <source>
        <dbReference type="EMBL" id="KAJ7207833.1"/>
    </source>
</evidence>
<comment type="caution">
    <text evidence="2">The sequence shown here is derived from an EMBL/GenBank/DDBJ whole genome shotgun (WGS) entry which is preliminary data.</text>
</comment>
<organism evidence="2 3">
    <name type="scientific">Mycena pura</name>
    <dbReference type="NCBI Taxonomy" id="153505"/>
    <lineage>
        <taxon>Eukaryota</taxon>
        <taxon>Fungi</taxon>
        <taxon>Dikarya</taxon>
        <taxon>Basidiomycota</taxon>
        <taxon>Agaricomycotina</taxon>
        <taxon>Agaricomycetes</taxon>
        <taxon>Agaricomycetidae</taxon>
        <taxon>Agaricales</taxon>
        <taxon>Marasmiineae</taxon>
        <taxon>Mycenaceae</taxon>
        <taxon>Mycena</taxon>
    </lineage>
</organism>
<accession>A0AAD6YBQ0</accession>
<evidence type="ECO:0000256" key="1">
    <source>
        <dbReference type="SAM" id="MobiDB-lite"/>
    </source>
</evidence>
<feature type="region of interest" description="Disordered" evidence="1">
    <location>
        <begin position="198"/>
        <end position="243"/>
    </location>
</feature>
<feature type="compositionally biased region" description="Polar residues" evidence="1">
    <location>
        <begin position="204"/>
        <end position="230"/>
    </location>
</feature>
<sequence>MACCPLPTCHLPVLALSPAAGPGLSVEKNTSNPLLKIRSSRSPEPGIGSLLRVTLTVKVLYIHMRKPKYSRRLPGRLVGLVRVTLREPPATVSPSTVDPTVPSSPLSAVTPSNWDGWPDGAFQCQLFPQNVADTNQLELHWVCENIPGHRGSRNALTWQKVVRHALRGSKLHLRSAALIFTDSVRRRVHAEKICASTPAESKPRLTSTAVASDTPSGSDTDSEWQGIQQEDGTEQAEDLFPNSEFDGLSQHDGVVFVFTIFARISIDHE</sequence>